<dbReference type="Gene3D" id="1.10.357.10">
    <property type="entry name" value="Tetracycline Repressor, domain 2"/>
    <property type="match status" value="1"/>
</dbReference>
<reference evidence="4 5" key="1">
    <citation type="journal article" date="2019" name="Int. J. Syst. Evol. Microbiol.">
        <title>The Global Catalogue of Microorganisms (GCM) 10K type strain sequencing project: providing services to taxonomists for standard genome sequencing and annotation.</title>
        <authorList>
            <consortium name="The Broad Institute Genomics Platform"/>
            <consortium name="The Broad Institute Genome Sequencing Center for Infectious Disease"/>
            <person name="Wu L."/>
            <person name="Ma J."/>
        </authorList>
    </citation>
    <scope>NUCLEOTIDE SEQUENCE [LARGE SCALE GENOMIC DNA]</scope>
    <source>
        <strain evidence="4 5">JCM 3146</strain>
    </source>
</reference>
<dbReference type="SUPFAM" id="SSF46689">
    <property type="entry name" value="Homeodomain-like"/>
    <property type="match status" value="1"/>
</dbReference>
<evidence type="ECO:0000256" key="2">
    <source>
        <dbReference type="PROSITE-ProRule" id="PRU00335"/>
    </source>
</evidence>
<dbReference type="PANTHER" id="PTHR30055">
    <property type="entry name" value="HTH-TYPE TRANSCRIPTIONAL REGULATOR RUTR"/>
    <property type="match status" value="1"/>
</dbReference>
<sequence>MPTTDPSRVDAGEDAVTRTQRRIMDAAMDVFLRDGYVGAKTDEIASAAGASKQTIYKHFGNKEKLFEQIVLDRCRGIDQLFQDALAELAGTDDVETALRTVARNFVHALAQPSLLRLRRLVIAEAGRFPRLGEAYFRAGVDRVHVMLASAFEQLTDRGLLRVDDPMLAANHFAWLIVSIPVNRVMFCGDDTRFTPAELDHYADAAVRVFSAAYRPSD</sequence>
<dbReference type="InterPro" id="IPR001647">
    <property type="entry name" value="HTH_TetR"/>
</dbReference>
<proteinExistence type="predicted"/>
<dbReference type="SUPFAM" id="SSF48498">
    <property type="entry name" value="Tetracyclin repressor-like, C-terminal domain"/>
    <property type="match status" value="1"/>
</dbReference>
<dbReference type="InterPro" id="IPR009057">
    <property type="entry name" value="Homeodomain-like_sf"/>
</dbReference>
<organism evidence="4 5">
    <name type="scientific">Actinoallomurus spadix</name>
    <dbReference type="NCBI Taxonomy" id="79912"/>
    <lineage>
        <taxon>Bacteria</taxon>
        <taxon>Bacillati</taxon>
        <taxon>Actinomycetota</taxon>
        <taxon>Actinomycetes</taxon>
        <taxon>Streptosporangiales</taxon>
        <taxon>Thermomonosporaceae</taxon>
        <taxon>Actinoallomurus</taxon>
    </lineage>
</organism>
<dbReference type="PROSITE" id="PS50977">
    <property type="entry name" value="HTH_TETR_2"/>
    <property type="match status" value="1"/>
</dbReference>
<dbReference type="Pfam" id="PF14246">
    <property type="entry name" value="TetR_C_7"/>
    <property type="match status" value="1"/>
</dbReference>
<evidence type="ECO:0000313" key="4">
    <source>
        <dbReference type="EMBL" id="GAA0321762.1"/>
    </source>
</evidence>
<dbReference type="PANTHER" id="PTHR30055:SF146">
    <property type="entry name" value="HTH-TYPE TRANSCRIPTIONAL DUAL REGULATOR CECR"/>
    <property type="match status" value="1"/>
</dbReference>
<dbReference type="InterPro" id="IPR036271">
    <property type="entry name" value="Tet_transcr_reg_TetR-rel_C_sf"/>
</dbReference>
<keyword evidence="1 2" id="KW-0238">DNA-binding</keyword>
<dbReference type="InterPro" id="IPR050109">
    <property type="entry name" value="HTH-type_TetR-like_transc_reg"/>
</dbReference>
<gene>
    <name evidence="4" type="ORF">GCM10010151_09450</name>
</gene>
<dbReference type="PRINTS" id="PR00455">
    <property type="entry name" value="HTHTETR"/>
</dbReference>
<name>A0ABN0W089_9ACTN</name>
<comment type="caution">
    <text evidence="4">The sequence shown here is derived from an EMBL/GenBank/DDBJ whole genome shotgun (WGS) entry which is preliminary data.</text>
</comment>
<feature type="domain" description="HTH tetR-type" evidence="3">
    <location>
        <begin position="17"/>
        <end position="77"/>
    </location>
</feature>
<evidence type="ECO:0000313" key="5">
    <source>
        <dbReference type="Proteomes" id="UP001501822"/>
    </source>
</evidence>
<protein>
    <submittedName>
        <fullName evidence="4">TetR/AcrR family transcriptional regulator</fullName>
    </submittedName>
</protein>
<accession>A0ABN0W089</accession>
<dbReference type="EMBL" id="BAAABM010000007">
    <property type="protein sequence ID" value="GAA0321762.1"/>
    <property type="molecule type" value="Genomic_DNA"/>
</dbReference>
<feature type="DNA-binding region" description="H-T-H motif" evidence="2">
    <location>
        <begin position="40"/>
        <end position="59"/>
    </location>
</feature>
<dbReference type="InterPro" id="IPR039536">
    <property type="entry name" value="TetR_C_Proteobacteria"/>
</dbReference>
<evidence type="ECO:0000259" key="3">
    <source>
        <dbReference type="PROSITE" id="PS50977"/>
    </source>
</evidence>
<dbReference type="Proteomes" id="UP001501822">
    <property type="component" value="Unassembled WGS sequence"/>
</dbReference>
<keyword evidence="5" id="KW-1185">Reference proteome</keyword>
<dbReference type="RefSeq" id="WP_252804727.1">
    <property type="nucleotide sequence ID" value="NZ_BAAABM010000007.1"/>
</dbReference>
<evidence type="ECO:0000256" key="1">
    <source>
        <dbReference type="ARBA" id="ARBA00023125"/>
    </source>
</evidence>
<dbReference type="Pfam" id="PF00440">
    <property type="entry name" value="TetR_N"/>
    <property type="match status" value="1"/>
</dbReference>